<feature type="transmembrane region" description="Helical" evidence="1">
    <location>
        <begin position="6"/>
        <end position="25"/>
    </location>
</feature>
<sequence>MYSLFIIGFISIIISDFMTGAYVSGDRQRLNIQRIKRGQKYGKKINMSVWINLL</sequence>
<name>A0A2U3K8M0_9FIRM</name>
<gene>
    <name evidence="2" type="ORF">SBF1_1580004</name>
</gene>
<keyword evidence="1" id="KW-1133">Transmembrane helix</keyword>
<proteinExistence type="predicted"/>
<evidence type="ECO:0000256" key="1">
    <source>
        <dbReference type="SAM" id="Phobius"/>
    </source>
</evidence>
<dbReference type="AlphaFoldDB" id="A0A2U3K8M0"/>
<evidence type="ECO:0000313" key="2">
    <source>
        <dbReference type="EMBL" id="SPF35910.1"/>
    </source>
</evidence>
<accession>A0A2U3K8M0</accession>
<reference evidence="3" key="1">
    <citation type="submission" date="2018-02" db="EMBL/GenBank/DDBJ databases">
        <authorList>
            <person name="Hausmann B."/>
        </authorList>
    </citation>
    <scope>NUCLEOTIDE SEQUENCE [LARGE SCALE GENOMIC DNA]</scope>
    <source>
        <strain evidence="3">Peat soil MAG SbF1</strain>
    </source>
</reference>
<protein>
    <submittedName>
        <fullName evidence="2">Uncharacterized protein</fullName>
    </submittedName>
</protein>
<evidence type="ECO:0000313" key="3">
    <source>
        <dbReference type="Proteomes" id="UP000238916"/>
    </source>
</evidence>
<dbReference type="Proteomes" id="UP000238916">
    <property type="component" value="Unassembled WGS sequence"/>
</dbReference>
<dbReference type="EMBL" id="OMOF01000066">
    <property type="protein sequence ID" value="SPF35910.1"/>
    <property type="molecule type" value="Genomic_DNA"/>
</dbReference>
<keyword evidence="1" id="KW-0472">Membrane</keyword>
<organism evidence="2 3">
    <name type="scientific">Candidatus Desulfosporosinus infrequens</name>
    <dbReference type="NCBI Taxonomy" id="2043169"/>
    <lineage>
        <taxon>Bacteria</taxon>
        <taxon>Bacillati</taxon>
        <taxon>Bacillota</taxon>
        <taxon>Clostridia</taxon>
        <taxon>Eubacteriales</taxon>
        <taxon>Desulfitobacteriaceae</taxon>
        <taxon>Desulfosporosinus</taxon>
    </lineage>
</organism>
<keyword evidence="1" id="KW-0812">Transmembrane</keyword>